<keyword evidence="2" id="KW-1185">Reference proteome</keyword>
<name>A0A183ADE2_9TREM</name>
<dbReference type="OrthoDB" id="6019271at2759"/>
<accession>A0A183ADE2</accession>
<dbReference type="WBParaSite" id="ECPE_0000498901-mRNA-1">
    <property type="protein sequence ID" value="ECPE_0000498901-mRNA-1"/>
    <property type="gene ID" value="ECPE_0000498901"/>
</dbReference>
<reference evidence="3" key="1">
    <citation type="submission" date="2016-06" db="UniProtKB">
        <authorList>
            <consortium name="WormBaseParasite"/>
        </authorList>
    </citation>
    <scope>IDENTIFICATION</scope>
</reference>
<sequence length="80" mass="8965">MVDLWRVVDTFRDFGLHQITENNATLDYASTGRLLSRIYSHLNGAPDPNSGKPPRNLDMASVHMAVELLLGWLAFVQPDV</sequence>
<gene>
    <name evidence="1" type="ORF">ECPE_LOCUS4977</name>
</gene>
<protein>
    <submittedName>
        <fullName evidence="3">EF-hand_2 domain-containing protein</fullName>
    </submittedName>
</protein>
<dbReference type="Proteomes" id="UP000272942">
    <property type="component" value="Unassembled WGS sequence"/>
</dbReference>
<reference evidence="1 2" key="2">
    <citation type="submission" date="2018-11" db="EMBL/GenBank/DDBJ databases">
        <authorList>
            <consortium name="Pathogen Informatics"/>
        </authorList>
    </citation>
    <scope>NUCLEOTIDE SEQUENCE [LARGE SCALE GENOMIC DNA]</scope>
    <source>
        <strain evidence="1 2">Egypt</strain>
    </source>
</reference>
<proteinExistence type="predicted"/>
<dbReference type="AlphaFoldDB" id="A0A183ADE2"/>
<dbReference type="EMBL" id="UZAN01041810">
    <property type="protein sequence ID" value="VDP74168.1"/>
    <property type="molecule type" value="Genomic_DNA"/>
</dbReference>
<organism evidence="3">
    <name type="scientific">Echinostoma caproni</name>
    <dbReference type="NCBI Taxonomy" id="27848"/>
    <lineage>
        <taxon>Eukaryota</taxon>
        <taxon>Metazoa</taxon>
        <taxon>Spiralia</taxon>
        <taxon>Lophotrochozoa</taxon>
        <taxon>Platyhelminthes</taxon>
        <taxon>Trematoda</taxon>
        <taxon>Digenea</taxon>
        <taxon>Plagiorchiida</taxon>
        <taxon>Echinostomata</taxon>
        <taxon>Echinostomatoidea</taxon>
        <taxon>Echinostomatidae</taxon>
        <taxon>Echinostoma</taxon>
    </lineage>
</organism>
<evidence type="ECO:0000313" key="3">
    <source>
        <dbReference type="WBParaSite" id="ECPE_0000498901-mRNA-1"/>
    </source>
</evidence>
<evidence type="ECO:0000313" key="2">
    <source>
        <dbReference type="Proteomes" id="UP000272942"/>
    </source>
</evidence>
<dbReference type="Gene3D" id="1.10.238.10">
    <property type="entry name" value="EF-hand"/>
    <property type="match status" value="1"/>
</dbReference>
<evidence type="ECO:0000313" key="1">
    <source>
        <dbReference type="EMBL" id="VDP74168.1"/>
    </source>
</evidence>